<dbReference type="OMA" id="HGFANKW"/>
<dbReference type="RefSeq" id="XP_011199626.1">
    <property type="nucleotide sequence ID" value="XM_011201324.3"/>
</dbReference>
<dbReference type="EMBL" id="GAKP01012743">
    <property type="protein sequence ID" value="JAC46209.1"/>
    <property type="molecule type" value="Transcribed_RNA"/>
</dbReference>
<dbReference type="InterPro" id="IPR053720">
    <property type="entry name" value="Psm_Assembly_Chaperone"/>
</dbReference>
<dbReference type="OrthoDB" id="5839at2759"/>
<dbReference type="GO" id="GO:0043248">
    <property type="term" value="P:proteasome assembly"/>
    <property type="evidence" value="ECO:0007669"/>
    <property type="project" value="InterPro"/>
</dbReference>
<evidence type="ECO:0000313" key="2">
    <source>
        <dbReference type="Proteomes" id="UP001652620"/>
    </source>
</evidence>
<gene>
    <name evidence="3" type="primary">LOC105223575</name>
</gene>
<dbReference type="Gene3D" id="3.30.230.90">
    <property type="match status" value="1"/>
</dbReference>
<dbReference type="Pfam" id="PF10178">
    <property type="entry name" value="PAC3"/>
    <property type="match status" value="1"/>
</dbReference>
<reference evidence="3" key="2">
    <citation type="submission" date="2022-04" db="UniProtKB">
        <authorList>
            <consortium name="RefSeq"/>
        </authorList>
    </citation>
    <scope>IDENTIFICATION</scope>
    <source>
        <strain evidence="3">Punador</strain>
    </source>
</reference>
<sequence>MEETKGTIKEQLGFQSQFNCKVKEHLTKFVVHRFINKCVILVTQYGGIPNLYLVQFDANDERDKRISPLNISELHTSVPVTMKCLLGVDQMEVRAGIQFLINRTKLSQCKTEILITLGLRETNGDVLKEIADIIDGKAL</sequence>
<evidence type="ECO:0000313" key="3">
    <source>
        <dbReference type="RefSeq" id="XP_011199626.1"/>
    </source>
</evidence>
<reference evidence="1" key="1">
    <citation type="journal article" date="2014" name="BMC Genomics">
        <title>Characterizing the developmental transcriptome of the oriental fruit fly, Bactrocera dorsalis (Diptera: Tephritidae) through comparative genomic analysis with Drosophila melanogaster utilizing modENCODE datasets.</title>
        <authorList>
            <person name="Geib S.M."/>
            <person name="Calla B."/>
            <person name="Hall B."/>
            <person name="Hou S."/>
            <person name="Manoukis N.C."/>
        </authorList>
    </citation>
    <scope>NUCLEOTIDE SEQUENCE</scope>
    <source>
        <strain evidence="1">Punador</strain>
    </source>
</reference>
<keyword evidence="2" id="KW-1185">Reference proteome</keyword>
<accession>A0A034VUX5</accession>
<protein>
    <submittedName>
        <fullName evidence="3">Uncharacterized protein LOC105223575</fullName>
    </submittedName>
</protein>
<dbReference type="KEGG" id="bdr:105223575"/>
<dbReference type="AlphaFoldDB" id="A0A034VUX5"/>
<dbReference type="Proteomes" id="UP001652620">
    <property type="component" value="Chromosome 1"/>
</dbReference>
<organism evidence="1">
    <name type="scientific">Bactrocera dorsalis</name>
    <name type="common">Oriental fruit fly</name>
    <name type="synonym">Dacus dorsalis</name>
    <dbReference type="NCBI Taxonomy" id="27457"/>
    <lineage>
        <taxon>Eukaryota</taxon>
        <taxon>Metazoa</taxon>
        <taxon>Ecdysozoa</taxon>
        <taxon>Arthropoda</taxon>
        <taxon>Hexapoda</taxon>
        <taxon>Insecta</taxon>
        <taxon>Pterygota</taxon>
        <taxon>Neoptera</taxon>
        <taxon>Endopterygota</taxon>
        <taxon>Diptera</taxon>
        <taxon>Brachycera</taxon>
        <taxon>Muscomorpha</taxon>
        <taxon>Tephritoidea</taxon>
        <taxon>Tephritidae</taxon>
        <taxon>Bactrocera</taxon>
        <taxon>Bactrocera</taxon>
    </lineage>
</organism>
<proteinExistence type="predicted"/>
<name>A0A034VUX5_BACDO</name>
<dbReference type="InterPro" id="IPR018788">
    <property type="entry name" value="Proteasome_assmbl_chp_3"/>
</dbReference>
<evidence type="ECO:0000313" key="1">
    <source>
        <dbReference type="EMBL" id="JAC46209.1"/>
    </source>
</evidence>
<dbReference type="GeneID" id="105223575"/>